<evidence type="ECO:0000256" key="7">
    <source>
        <dbReference type="SAM" id="MobiDB-lite"/>
    </source>
</evidence>
<organism evidence="10">
    <name type="scientific">Eucalyptus grandis</name>
    <name type="common">Flooded gum</name>
    <dbReference type="NCBI Taxonomy" id="71139"/>
    <lineage>
        <taxon>Eukaryota</taxon>
        <taxon>Viridiplantae</taxon>
        <taxon>Streptophyta</taxon>
        <taxon>Embryophyta</taxon>
        <taxon>Tracheophyta</taxon>
        <taxon>Spermatophyta</taxon>
        <taxon>Magnoliopsida</taxon>
        <taxon>eudicotyledons</taxon>
        <taxon>Gunneridae</taxon>
        <taxon>Pentapetalae</taxon>
        <taxon>rosids</taxon>
        <taxon>malvids</taxon>
        <taxon>Myrtales</taxon>
        <taxon>Myrtaceae</taxon>
        <taxon>Myrtoideae</taxon>
        <taxon>Eucalypteae</taxon>
        <taxon>Eucalyptus</taxon>
    </lineage>
</organism>
<feature type="domain" description="Myb-like" evidence="8">
    <location>
        <begin position="115"/>
        <end position="165"/>
    </location>
</feature>
<evidence type="ECO:0000313" key="10">
    <source>
        <dbReference type="EMBL" id="KCW85005.1"/>
    </source>
</evidence>
<dbReference type="SUPFAM" id="SSF46689">
    <property type="entry name" value="Homeodomain-like"/>
    <property type="match status" value="1"/>
</dbReference>
<keyword evidence="5" id="KW-0804">Transcription</keyword>
<evidence type="ECO:0000259" key="9">
    <source>
        <dbReference type="PROSITE" id="PS51294"/>
    </source>
</evidence>
<evidence type="ECO:0000256" key="1">
    <source>
        <dbReference type="ARBA" id="ARBA00004123"/>
    </source>
</evidence>
<protein>
    <submittedName>
        <fullName evidence="10">Uncharacterized protein</fullName>
    </submittedName>
</protein>
<reference evidence="10" key="1">
    <citation type="submission" date="2013-07" db="EMBL/GenBank/DDBJ databases">
        <title>The genome of Eucalyptus grandis.</title>
        <authorList>
            <person name="Schmutz J."/>
            <person name="Hayes R."/>
            <person name="Myburg A."/>
            <person name="Tuskan G."/>
            <person name="Grattapaglia D."/>
            <person name="Rokhsar D.S."/>
        </authorList>
    </citation>
    <scope>NUCLEOTIDE SEQUENCE</scope>
    <source>
        <tissue evidence="10">Leaf extractions</tissue>
    </source>
</reference>
<dbReference type="Pfam" id="PF00249">
    <property type="entry name" value="Myb_DNA-binding"/>
    <property type="match status" value="2"/>
</dbReference>
<dbReference type="PANTHER" id="PTHR47997:SF75">
    <property type="entry name" value="MYB DOMAIN PROTEIN 55"/>
    <property type="match status" value="1"/>
</dbReference>
<dbReference type="CDD" id="cd00167">
    <property type="entry name" value="SANT"/>
    <property type="match status" value="2"/>
</dbReference>
<feature type="domain" description="HTH myb-type" evidence="9">
    <location>
        <begin position="62"/>
        <end position="118"/>
    </location>
</feature>
<dbReference type="SMR" id="A0A059D492"/>
<dbReference type="InterPro" id="IPR017930">
    <property type="entry name" value="Myb_dom"/>
</dbReference>
<feature type="domain" description="HTH myb-type" evidence="9">
    <location>
        <begin position="119"/>
        <end position="169"/>
    </location>
</feature>
<accession>A0A059D492</accession>
<evidence type="ECO:0000259" key="8">
    <source>
        <dbReference type="PROSITE" id="PS50090"/>
    </source>
</evidence>
<keyword evidence="3" id="KW-0805">Transcription regulation</keyword>
<evidence type="ECO:0000256" key="4">
    <source>
        <dbReference type="ARBA" id="ARBA00023125"/>
    </source>
</evidence>
<comment type="subcellular location">
    <subcellularLocation>
        <location evidence="1">Nucleus</location>
    </subcellularLocation>
</comment>
<feature type="domain" description="Myb-like" evidence="8">
    <location>
        <begin position="62"/>
        <end position="114"/>
    </location>
</feature>
<dbReference type="EMBL" id="KK198754">
    <property type="protein sequence ID" value="KCW85005.1"/>
    <property type="molecule type" value="Genomic_DNA"/>
</dbReference>
<dbReference type="InterPro" id="IPR051953">
    <property type="entry name" value="Plant_SW-associated_TFs"/>
</dbReference>
<dbReference type="Gramene" id="KCW85005">
    <property type="protein sequence ID" value="KCW85005"/>
    <property type="gene ID" value="EUGRSUZ_B01827"/>
</dbReference>
<dbReference type="PANTHER" id="PTHR47997">
    <property type="entry name" value="MYB DOMAIN PROTEIN 55"/>
    <property type="match status" value="1"/>
</dbReference>
<dbReference type="eggNOG" id="KOG0048">
    <property type="taxonomic scope" value="Eukaryota"/>
</dbReference>
<dbReference type="AlphaFoldDB" id="A0A059D492"/>
<dbReference type="InterPro" id="IPR009057">
    <property type="entry name" value="Homeodomain-like_sf"/>
</dbReference>
<dbReference type="PROSITE" id="PS51294">
    <property type="entry name" value="HTH_MYB"/>
    <property type="match status" value="2"/>
</dbReference>
<dbReference type="InParanoid" id="A0A059D492"/>
<dbReference type="PROSITE" id="PS50090">
    <property type="entry name" value="MYB_LIKE"/>
    <property type="match status" value="2"/>
</dbReference>
<dbReference type="Gene3D" id="1.10.10.60">
    <property type="entry name" value="Homeodomain-like"/>
    <property type="match status" value="2"/>
</dbReference>
<sequence length="451" mass="49945">MLQASADIISLRHSQFISATSITVSTYNIPFTHSPFHLPHRLERFFRKSRHFCMGRHSCCHKQKLRKGLWSPEEDEKLLNYIAKFGLGCWSSVPKLAGLQRCGKSCRLRWINYLRPDLKRGAFSQQEESLIIELHAVLGNRWSQIAAHLPGRTDNEIKNLWNSGLKKKLRKNGIDPNTHKPLSLFENSDQQKFHAIYEASVASTKPNLSQASSTSSSQNLRVTPSPELSFKRPGIVDDGSFITCFPPAGMVGELCFQHLKCSGTMGLLASSDTALHHDWNWSSSDISPTQVHSAPKPNRPSDSYYCNIDGGNSSHWSGIAPLQNVHTFENSPNSYISADCGRVDKETETHPSVFDAEVAKWFEYLHHTPFVFNLSPSGASQLEHSDVTPSAGTCSVTGGGLVSNCPHDQILQASPGSDMYGKTLQVIAVSSGQNSPSSLEPVKNKFQDKKV</sequence>
<dbReference type="GO" id="GO:0005634">
    <property type="term" value="C:nucleus"/>
    <property type="evidence" value="ECO:0000318"/>
    <property type="project" value="GO_Central"/>
</dbReference>
<evidence type="ECO:0000256" key="2">
    <source>
        <dbReference type="ARBA" id="ARBA00022737"/>
    </source>
</evidence>
<feature type="region of interest" description="Disordered" evidence="7">
    <location>
        <begin position="431"/>
        <end position="451"/>
    </location>
</feature>
<evidence type="ECO:0000256" key="3">
    <source>
        <dbReference type="ARBA" id="ARBA00023015"/>
    </source>
</evidence>
<keyword evidence="6" id="KW-0539">Nucleus</keyword>
<feature type="compositionally biased region" description="Basic and acidic residues" evidence="7">
    <location>
        <begin position="442"/>
        <end position="451"/>
    </location>
</feature>
<evidence type="ECO:0000256" key="6">
    <source>
        <dbReference type="ARBA" id="ARBA00023242"/>
    </source>
</evidence>
<gene>
    <name evidence="10" type="ORF">EUGRSUZ_B01827</name>
</gene>
<name>A0A059D492_EUCGR</name>
<dbReference type="InterPro" id="IPR001005">
    <property type="entry name" value="SANT/Myb"/>
</dbReference>
<dbReference type="GO" id="GO:0006355">
    <property type="term" value="P:regulation of DNA-templated transcription"/>
    <property type="evidence" value="ECO:0000318"/>
    <property type="project" value="GO_Central"/>
</dbReference>
<keyword evidence="4" id="KW-0238">DNA-binding</keyword>
<dbReference type="FunFam" id="1.10.10.60:FF:000394">
    <property type="entry name" value="MYB transcription factor"/>
    <property type="match status" value="1"/>
</dbReference>
<keyword evidence="2" id="KW-0677">Repeat</keyword>
<dbReference type="FunFam" id="1.10.10.60:FF:000047">
    <property type="entry name" value="Myb transcription factor"/>
    <property type="match status" value="1"/>
</dbReference>
<proteinExistence type="predicted"/>
<dbReference type="GO" id="GO:0000976">
    <property type="term" value="F:transcription cis-regulatory region binding"/>
    <property type="evidence" value="ECO:0000318"/>
    <property type="project" value="GO_Central"/>
</dbReference>
<dbReference type="SMART" id="SM00717">
    <property type="entry name" value="SANT"/>
    <property type="match status" value="2"/>
</dbReference>
<evidence type="ECO:0000256" key="5">
    <source>
        <dbReference type="ARBA" id="ARBA00023163"/>
    </source>
</evidence>